<evidence type="ECO:0000313" key="2">
    <source>
        <dbReference type="EMBL" id="KKU32004.1"/>
    </source>
</evidence>
<keyword evidence="1" id="KW-0812">Transmembrane</keyword>
<feature type="transmembrane region" description="Helical" evidence="1">
    <location>
        <begin position="6"/>
        <end position="35"/>
    </location>
</feature>
<dbReference type="EMBL" id="LCMG01000024">
    <property type="protein sequence ID" value="KKU32004.1"/>
    <property type="molecule type" value="Genomic_DNA"/>
</dbReference>
<keyword evidence="1" id="KW-0472">Membrane</keyword>
<proteinExistence type="predicted"/>
<comment type="caution">
    <text evidence="2">The sequence shown here is derived from an EMBL/GenBank/DDBJ whole genome shotgun (WGS) entry which is preliminary data.</text>
</comment>
<evidence type="ECO:0000256" key="1">
    <source>
        <dbReference type="SAM" id="Phobius"/>
    </source>
</evidence>
<accession>A0A0G1PGV6</accession>
<protein>
    <submittedName>
        <fullName evidence="2">Uncharacterized protein</fullName>
    </submittedName>
</protein>
<organism evidence="2 3">
    <name type="scientific">Candidatus Uhrbacteria bacterium GW2011_GWF2_46_218</name>
    <dbReference type="NCBI Taxonomy" id="1619001"/>
    <lineage>
        <taxon>Bacteria</taxon>
        <taxon>Candidatus Uhriibacteriota</taxon>
    </lineage>
</organism>
<dbReference type="AlphaFoldDB" id="A0A0G1PGV6"/>
<feature type="transmembrane region" description="Helical" evidence="1">
    <location>
        <begin position="47"/>
        <end position="68"/>
    </location>
</feature>
<name>A0A0G1PGV6_9BACT</name>
<keyword evidence="1" id="KW-1133">Transmembrane helix</keyword>
<evidence type="ECO:0000313" key="3">
    <source>
        <dbReference type="Proteomes" id="UP000034705"/>
    </source>
</evidence>
<reference evidence="2 3" key="1">
    <citation type="journal article" date="2015" name="Nature">
        <title>rRNA introns, odd ribosomes, and small enigmatic genomes across a large radiation of phyla.</title>
        <authorList>
            <person name="Brown C.T."/>
            <person name="Hug L.A."/>
            <person name="Thomas B.C."/>
            <person name="Sharon I."/>
            <person name="Castelle C.J."/>
            <person name="Singh A."/>
            <person name="Wilkins M.J."/>
            <person name="Williams K.H."/>
            <person name="Banfield J.F."/>
        </authorList>
    </citation>
    <scope>NUCLEOTIDE SEQUENCE [LARGE SCALE GENOMIC DNA]</scope>
</reference>
<sequence>MVSISFASFTLFLGFLWFLLYWILGGVLFALVAILRLGRVRKVRFSCLFSVLSLICGAGAAWCGVKLAQDSITSCYLLAHTKAEVLAAFFGCGFAGVFGAFLLGAAALTLGGFLIMEISKNKNAPWITLEDHSDEEKDEEASGTNQGYFS</sequence>
<dbReference type="Proteomes" id="UP000034705">
    <property type="component" value="Unassembled WGS sequence"/>
</dbReference>
<gene>
    <name evidence="2" type="ORF">UX45_C0024G0005</name>
</gene>
<feature type="transmembrane region" description="Helical" evidence="1">
    <location>
        <begin position="88"/>
        <end position="115"/>
    </location>
</feature>